<dbReference type="GO" id="GO:0008168">
    <property type="term" value="F:methyltransferase activity"/>
    <property type="evidence" value="ECO:0007669"/>
    <property type="project" value="UniProtKB-KW"/>
</dbReference>
<feature type="region of interest" description="Disordered" evidence="1">
    <location>
        <begin position="1"/>
        <end position="31"/>
    </location>
</feature>
<evidence type="ECO:0000259" key="2">
    <source>
        <dbReference type="Pfam" id="PF13649"/>
    </source>
</evidence>
<dbReference type="Proteomes" id="UP000886860">
    <property type="component" value="Unassembled WGS sequence"/>
</dbReference>
<gene>
    <name evidence="3" type="ORF">IAB60_10295</name>
</gene>
<feature type="domain" description="Methyltransferase" evidence="2">
    <location>
        <begin position="77"/>
        <end position="150"/>
    </location>
</feature>
<evidence type="ECO:0000256" key="1">
    <source>
        <dbReference type="SAM" id="MobiDB-lite"/>
    </source>
</evidence>
<dbReference type="SUPFAM" id="SSF53335">
    <property type="entry name" value="S-adenosyl-L-methionine-dependent methyltransferases"/>
    <property type="match status" value="1"/>
</dbReference>
<feature type="compositionally biased region" description="Basic and acidic residues" evidence="1">
    <location>
        <begin position="1"/>
        <end position="11"/>
    </location>
</feature>
<dbReference type="EMBL" id="DVKS01000176">
    <property type="protein sequence ID" value="HIT42460.1"/>
    <property type="molecule type" value="Genomic_DNA"/>
</dbReference>
<proteinExistence type="predicted"/>
<reference evidence="3" key="2">
    <citation type="journal article" date="2021" name="PeerJ">
        <title>Extensive microbial diversity within the chicken gut microbiome revealed by metagenomics and culture.</title>
        <authorList>
            <person name="Gilroy R."/>
            <person name="Ravi A."/>
            <person name="Getino M."/>
            <person name="Pursley I."/>
            <person name="Horton D.L."/>
            <person name="Alikhan N.F."/>
            <person name="Baker D."/>
            <person name="Gharbi K."/>
            <person name="Hall N."/>
            <person name="Watson M."/>
            <person name="Adriaenssens E.M."/>
            <person name="Foster-Nyarko E."/>
            <person name="Jarju S."/>
            <person name="Secka A."/>
            <person name="Antonio M."/>
            <person name="Oren A."/>
            <person name="Chaudhuri R.R."/>
            <person name="La Ragione R."/>
            <person name="Hildebrand F."/>
            <person name="Pallen M.J."/>
        </authorList>
    </citation>
    <scope>NUCLEOTIDE SEQUENCE</scope>
    <source>
        <strain evidence="3">CHK123-3438</strain>
    </source>
</reference>
<accession>A0A9D1KG60</accession>
<keyword evidence="3" id="KW-0489">Methyltransferase</keyword>
<dbReference type="Pfam" id="PF13649">
    <property type="entry name" value="Methyltransf_25"/>
    <property type="match status" value="1"/>
</dbReference>
<reference evidence="3" key="1">
    <citation type="submission" date="2020-10" db="EMBL/GenBank/DDBJ databases">
        <authorList>
            <person name="Gilroy R."/>
        </authorList>
    </citation>
    <scope>NUCLEOTIDE SEQUENCE</scope>
    <source>
        <strain evidence="3">CHK123-3438</strain>
    </source>
</reference>
<dbReference type="GO" id="GO:0032259">
    <property type="term" value="P:methylation"/>
    <property type="evidence" value="ECO:0007669"/>
    <property type="project" value="UniProtKB-KW"/>
</dbReference>
<protein>
    <submittedName>
        <fullName evidence="3">Class I SAM-dependent methyltransferase</fullName>
    </submittedName>
</protein>
<keyword evidence="3" id="KW-0808">Transferase</keyword>
<dbReference type="AlphaFoldDB" id="A0A9D1KG60"/>
<sequence>MKAGLRSDSKTKGRQKQGFAQRSERSETTWDTLLRIKTGGRDDSRADQFRYPYEPTPYSVLQRLADTGYIRKGNTLLDYGCGKGRVDFFLSSQTRCRSVGIEYDERIYEKAVENQKTAVSGERTAFALASAEQFPVPEYVDRIYFFNPFSMEILRTVMGRIRKSYYEAPRRILLFFYYPSDEYVSFLMTVEELVFMDEIDCRDLFSGDDPRERIIIFEQKCGD</sequence>
<dbReference type="Gene3D" id="3.40.50.150">
    <property type="entry name" value="Vaccinia Virus protein VP39"/>
    <property type="match status" value="1"/>
</dbReference>
<evidence type="ECO:0000313" key="4">
    <source>
        <dbReference type="Proteomes" id="UP000886860"/>
    </source>
</evidence>
<dbReference type="InterPro" id="IPR029063">
    <property type="entry name" value="SAM-dependent_MTases_sf"/>
</dbReference>
<dbReference type="InterPro" id="IPR041698">
    <property type="entry name" value="Methyltransf_25"/>
</dbReference>
<comment type="caution">
    <text evidence="3">The sequence shown here is derived from an EMBL/GenBank/DDBJ whole genome shotgun (WGS) entry which is preliminary data.</text>
</comment>
<organism evidence="3 4">
    <name type="scientific">Candidatus Caccovicinus merdipullorum</name>
    <dbReference type="NCBI Taxonomy" id="2840724"/>
    <lineage>
        <taxon>Bacteria</taxon>
        <taxon>Bacillati</taxon>
        <taxon>Bacillota</taxon>
        <taxon>Clostridia</taxon>
        <taxon>Eubacteriales</taxon>
        <taxon>Candidatus Caccovicinus</taxon>
    </lineage>
</organism>
<name>A0A9D1KG60_9FIRM</name>
<evidence type="ECO:0000313" key="3">
    <source>
        <dbReference type="EMBL" id="HIT42460.1"/>
    </source>
</evidence>
<dbReference type="CDD" id="cd02440">
    <property type="entry name" value="AdoMet_MTases"/>
    <property type="match status" value="1"/>
</dbReference>